<dbReference type="Gene3D" id="3.40.50.300">
    <property type="entry name" value="P-loop containing nucleotide triphosphate hydrolases"/>
    <property type="match status" value="1"/>
</dbReference>
<protein>
    <submittedName>
        <fullName evidence="6">Prion-inhibition and propagation-domain-containing protein</fullName>
    </submittedName>
</protein>
<dbReference type="Proteomes" id="UP001285908">
    <property type="component" value="Unassembled WGS sequence"/>
</dbReference>
<evidence type="ECO:0000313" key="7">
    <source>
        <dbReference type="Proteomes" id="UP001285908"/>
    </source>
</evidence>
<accession>A0AAJ0I6D9</accession>
<name>A0AAJ0I6D9_9PEZI</name>
<evidence type="ECO:0000256" key="2">
    <source>
        <dbReference type="SAM" id="MobiDB-lite"/>
    </source>
</evidence>
<dbReference type="InterPro" id="IPR056884">
    <property type="entry name" value="NPHP3-like_N"/>
</dbReference>
<dbReference type="GeneID" id="87873895"/>
<evidence type="ECO:0000313" key="6">
    <source>
        <dbReference type="EMBL" id="KAK3491087.1"/>
    </source>
</evidence>
<dbReference type="Pfam" id="PF24883">
    <property type="entry name" value="NPHP3_N"/>
    <property type="match status" value="1"/>
</dbReference>
<dbReference type="InterPro" id="IPR029498">
    <property type="entry name" value="HeLo_dom"/>
</dbReference>
<keyword evidence="7" id="KW-1185">Reference proteome</keyword>
<evidence type="ECO:0000259" key="3">
    <source>
        <dbReference type="Pfam" id="PF14479"/>
    </source>
</evidence>
<feature type="region of interest" description="Disordered" evidence="2">
    <location>
        <begin position="1015"/>
        <end position="1037"/>
    </location>
</feature>
<feature type="domain" description="DUF7791" evidence="5">
    <location>
        <begin position="552"/>
        <end position="703"/>
    </location>
</feature>
<dbReference type="SUPFAM" id="SSF52540">
    <property type="entry name" value="P-loop containing nucleoside triphosphate hydrolases"/>
    <property type="match status" value="1"/>
</dbReference>
<evidence type="ECO:0000256" key="1">
    <source>
        <dbReference type="ARBA" id="ARBA00022737"/>
    </source>
</evidence>
<dbReference type="InterPro" id="IPR027417">
    <property type="entry name" value="P-loop_NTPase"/>
</dbReference>
<feature type="compositionally biased region" description="Polar residues" evidence="2">
    <location>
        <begin position="1019"/>
        <end position="1033"/>
    </location>
</feature>
<dbReference type="PANTHER" id="PTHR10039:SF5">
    <property type="entry name" value="NACHT DOMAIN-CONTAINING PROTEIN"/>
    <property type="match status" value="1"/>
</dbReference>
<gene>
    <name evidence="6" type="ORF">B0T23DRAFT_361050</name>
</gene>
<organism evidence="6 7">
    <name type="scientific">Neurospora hispaniola</name>
    <dbReference type="NCBI Taxonomy" id="588809"/>
    <lineage>
        <taxon>Eukaryota</taxon>
        <taxon>Fungi</taxon>
        <taxon>Dikarya</taxon>
        <taxon>Ascomycota</taxon>
        <taxon>Pezizomycotina</taxon>
        <taxon>Sordariomycetes</taxon>
        <taxon>Sordariomycetidae</taxon>
        <taxon>Sordariales</taxon>
        <taxon>Sordariaceae</taxon>
        <taxon>Neurospora</taxon>
    </lineage>
</organism>
<evidence type="ECO:0000259" key="5">
    <source>
        <dbReference type="Pfam" id="PF25053"/>
    </source>
</evidence>
<evidence type="ECO:0000259" key="4">
    <source>
        <dbReference type="Pfam" id="PF24883"/>
    </source>
</evidence>
<dbReference type="InterPro" id="IPR038305">
    <property type="entry name" value="HeLo_sf"/>
</dbReference>
<comment type="caution">
    <text evidence="6">The sequence shown here is derived from an EMBL/GenBank/DDBJ whole genome shotgun (WGS) entry which is preliminary data.</text>
</comment>
<dbReference type="InterPro" id="IPR056693">
    <property type="entry name" value="DUF7791"/>
</dbReference>
<dbReference type="EMBL" id="JAULSX010000005">
    <property type="protein sequence ID" value="KAK3491087.1"/>
    <property type="molecule type" value="Genomic_DNA"/>
</dbReference>
<dbReference type="PANTHER" id="PTHR10039">
    <property type="entry name" value="AMELOGENIN"/>
    <property type="match status" value="1"/>
</dbReference>
<sequence>MEPVGLAIGVIGLAGVLKSCVELFGYFSTYHSYGHDYNLLDAKLHVEKAVLLQWADRVRLLHEDYDRRLDNPTIREAVSHILSSITHLLSETSSLQQRYGVEQRDGPHSQLLVSQSSAIVSSLMEKFKNDYNTMQLRIHHRKATTPASDKLRWMIVDKDKFNTLIAELSHFTSKLDALLPGDSSERTVSLLASLIRNEVLSVYKENAKLLPQQAADGRLEGNDILQEARDQDRALKSLWFRCMDDRKDSVSPAHVKTLQWALKPACEREGCEAEWDDLSEWLRSGTGVYWICGKAGSGKSTLMKYLHDNPDTRAPLQAWAGDLPLTFGSFFFWGLGTQGQKSLEGLSRAILYRLLEAESSYLPSALPRLWQEVRVNVHKEPDPPSSGELRAASEFMTKRFQPKRRFCLFIDGLDEFQGNFHDAIKLIRGLCSNPAIKVIVSSRPIAICYDAFSRVPQLHMESLTRNDIKEYIYDVIGSHDYMKILAGSGVQSPNILTNKLIEKASGVFLWVILACRSILDGFAAYDTIAELCRRVDDLPPELEDLFVHMLNSVDPHYHEQMAKTLKILYARKASNDHLATIELAFFDRNDMDCVSNNPLETITVHEAHKICSTMMARLRSRCGGLLQAEPRLGFAIKSRSDADSNLDICWCPSRETCPWIRRISQNSPLQTHKSGGFPEHSKIEFIHRAVFEFLDNPKVWDLAPLRISDPTFSVACALAGMTLQLSYLHCQNGARLGGSFKELLAIDHEPLESVLPVLAKLADCLSLTIPREHYATNEAALQSCFSRFLDPAYNRSSLQLSLPLAVEAGLVNTVGRLLQAVRLRPPSAPFSPFPLLYHALILPFLYDYDHLGPVISRPLHELLEYLLSQDFSPNEVFVNERGLSTTPWRELVLKGQRQFEGLNTLRSFFMALNTFKLMKPLIEHGAELDNVLPGIPTMEKFLDDVHARLSLVARETIRFQWQSKETRDIWNSLMAAIANRRRVMAAEALASSTASEQNKETVTQLDDNLGAQIEEKVDSNSNSNKVDTGSSPKLDTDRKVHLKAVQAPLWWLLLFAILALSIHMKPGLLSQAGP</sequence>
<dbReference type="Pfam" id="PF25053">
    <property type="entry name" value="DUF7791"/>
    <property type="match status" value="1"/>
</dbReference>
<dbReference type="Pfam" id="PF14479">
    <property type="entry name" value="HeLo"/>
    <property type="match status" value="1"/>
</dbReference>
<dbReference type="AlphaFoldDB" id="A0AAJ0I6D9"/>
<feature type="domain" description="Nephrocystin 3-like N-terminal" evidence="4">
    <location>
        <begin position="277"/>
        <end position="443"/>
    </location>
</feature>
<proteinExistence type="predicted"/>
<dbReference type="RefSeq" id="XP_062692270.1">
    <property type="nucleotide sequence ID" value="XM_062836273.1"/>
</dbReference>
<keyword evidence="1" id="KW-0677">Repeat</keyword>
<keyword evidence="6" id="KW-0640">Prion</keyword>
<dbReference type="Gene3D" id="1.20.120.1020">
    <property type="entry name" value="Prion-inhibition and propagation, HeLo domain"/>
    <property type="match status" value="1"/>
</dbReference>
<keyword evidence="6" id="KW-0034">Amyloid</keyword>
<reference evidence="6 7" key="1">
    <citation type="journal article" date="2023" name="Mol. Phylogenet. Evol.">
        <title>Genome-scale phylogeny and comparative genomics of the fungal order Sordariales.</title>
        <authorList>
            <person name="Hensen N."/>
            <person name="Bonometti L."/>
            <person name="Westerberg I."/>
            <person name="Brannstrom I.O."/>
            <person name="Guillou S."/>
            <person name="Cros-Aarteil S."/>
            <person name="Calhoun S."/>
            <person name="Haridas S."/>
            <person name="Kuo A."/>
            <person name="Mondo S."/>
            <person name="Pangilinan J."/>
            <person name="Riley R."/>
            <person name="LaButti K."/>
            <person name="Andreopoulos B."/>
            <person name="Lipzen A."/>
            <person name="Chen C."/>
            <person name="Yan M."/>
            <person name="Daum C."/>
            <person name="Ng V."/>
            <person name="Clum A."/>
            <person name="Steindorff A."/>
            <person name="Ohm R.A."/>
            <person name="Martin F."/>
            <person name="Silar P."/>
            <person name="Natvig D.O."/>
            <person name="Lalanne C."/>
            <person name="Gautier V."/>
            <person name="Ament-Velasquez S.L."/>
            <person name="Kruys A."/>
            <person name="Hutchinson M.I."/>
            <person name="Powell A.J."/>
            <person name="Barry K."/>
            <person name="Miller A.N."/>
            <person name="Grigoriev I.V."/>
            <person name="Debuchy R."/>
            <person name="Gladieux P."/>
            <person name="Hiltunen Thoren M."/>
            <person name="Johannesson H."/>
        </authorList>
    </citation>
    <scope>NUCLEOTIDE SEQUENCE [LARGE SCALE GENOMIC DNA]</scope>
    <source>
        <strain evidence="6 7">FGSC 10403</strain>
    </source>
</reference>
<feature type="domain" description="Prion-inhibition and propagation HeLo" evidence="3">
    <location>
        <begin position="5"/>
        <end position="203"/>
    </location>
</feature>